<evidence type="ECO:0000313" key="9">
    <source>
        <dbReference type="EMBL" id="PIT68167.1"/>
    </source>
</evidence>
<evidence type="ECO:0000256" key="1">
    <source>
        <dbReference type="ARBA" id="ARBA00004651"/>
    </source>
</evidence>
<comment type="caution">
    <text evidence="9">The sequence shown here is derived from an EMBL/GenBank/DDBJ whole genome shotgun (WGS) entry which is preliminary data.</text>
</comment>
<feature type="domain" description="Major facilitator superfamily (MFS) profile" evidence="8">
    <location>
        <begin position="11"/>
        <end position="387"/>
    </location>
</feature>
<feature type="transmembrane region" description="Helical" evidence="7">
    <location>
        <begin position="329"/>
        <end position="350"/>
    </location>
</feature>
<dbReference type="OrthoDB" id="8952229at2"/>
<feature type="transmembrane region" description="Helical" evidence="7">
    <location>
        <begin position="213"/>
        <end position="234"/>
    </location>
</feature>
<evidence type="ECO:0000256" key="5">
    <source>
        <dbReference type="ARBA" id="ARBA00022989"/>
    </source>
</evidence>
<keyword evidence="3" id="KW-1003">Cell membrane</keyword>
<dbReference type="InterPro" id="IPR036259">
    <property type="entry name" value="MFS_trans_sf"/>
</dbReference>
<dbReference type="Gene3D" id="1.20.1250.20">
    <property type="entry name" value="MFS general substrate transporter like domains"/>
    <property type="match status" value="1"/>
</dbReference>
<sequence length="389" mass="43416">MLRKILSFQPSVHLVLITTLLSNVGVFMVVPFLAIYLSKLNSLSAIEVGTIMGTAFWCQRAGSLFGGILSDYVHIKKTMLLGLAMRIPGYLTIGFTHNFYILLLSCIFIGLGSSMYFPAAKSFLVKNVSTADKVDILATRSIFANIGTAIGPLLGMLILKIHPHLLFSLVGFIFVLLLLLNCTLKESPSTSTRSKINFSDFQKLLTNKKMLRIALFTFLFLFLYIQLEVTIPLFGDQNFGRNAPSYIFLLNALIVIFFQIPISRWSCRENSKMPIVLSFVFFALSFFLLHTLDHSYLSLFLAIIFFTFAEIIMRIRLDYDATNIDERLIASAFGIMSLSSAFGGMAGSYFGSLLYNKALFGLSAWQMLSIASLSAALLSLLLFMKKAKK</sequence>
<comment type="subcellular location">
    <subcellularLocation>
        <location evidence="1">Cell membrane</location>
        <topology evidence="1">Multi-pass membrane protein</topology>
    </subcellularLocation>
</comment>
<dbReference type="Proteomes" id="UP000229839">
    <property type="component" value="Unassembled WGS sequence"/>
</dbReference>
<proteinExistence type="predicted"/>
<dbReference type="PROSITE" id="PS50850">
    <property type="entry name" value="MFS"/>
    <property type="match status" value="1"/>
</dbReference>
<dbReference type="GO" id="GO:0022857">
    <property type="term" value="F:transmembrane transporter activity"/>
    <property type="evidence" value="ECO:0007669"/>
    <property type="project" value="InterPro"/>
</dbReference>
<name>A0A2N9Y8Y4_9HYPH</name>
<keyword evidence="5 7" id="KW-1133">Transmembrane helix</keyword>
<dbReference type="GO" id="GO:0005886">
    <property type="term" value="C:plasma membrane"/>
    <property type="evidence" value="ECO:0007669"/>
    <property type="project" value="UniProtKB-SubCell"/>
</dbReference>
<feature type="transmembrane region" description="Helical" evidence="7">
    <location>
        <begin position="298"/>
        <end position="317"/>
    </location>
</feature>
<feature type="transmembrane region" description="Helical" evidence="7">
    <location>
        <begin position="275"/>
        <end position="292"/>
    </location>
</feature>
<evidence type="ECO:0000256" key="4">
    <source>
        <dbReference type="ARBA" id="ARBA00022692"/>
    </source>
</evidence>
<dbReference type="InterPro" id="IPR020846">
    <property type="entry name" value="MFS_dom"/>
</dbReference>
<dbReference type="AlphaFoldDB" id="A0A2N9Y8Y4"/>
<feature type="transmembrane region" description="Helical" evidence="7">
    <location>
        <begin position="137"/>
        <end position="159"/>
    </location>
</feature>
<evidence type="ECO:0000259" key="8">
    <source>
        <dbReference type="PROSITE" id="PS50850"/>
    </source>
</evidence>
<dbReference type="EMBL" id="NJGE01000023">
    <property type="protein sequence ID" value="PIT68167.1"/>
    <property type="molecule type" value="Genomic_DNA"/>
</dbReference>
<evidence type="ECO:0000256" key="7">
    <source>
        <dbReference type="SAM" id="Phobius"/>
    </source>
</evidence>
<dbReference type="RefSeq" id="WP_100129516.1">
    <property type="nucleotide sequence ID" value="NZ_CADDYI010000008.1"/>
</dbReference>
<dbReference type="InterPro" id="IPR011701">
    <property type="entry name" value="MFS"/>
</dbReference>
<feature type="transmembrane region" description="Helical" evidence="7">
    <location>
        <begin position="12"/>
        <end position="37"/>
    </location>
</feature>
<accession>A0A2N9Y8Y4</accession>
<dbReference type="PANTHER" id="PTHR23517">
    <property type="entry name" value="RESISTANCE PROTEIN MDTM, PUTATIVE-RELATED-RELATED"/>
    <property type="match status" value="1"/>
</dbReference>
<evidence type="ECO:0000256" key="6">
    <source>
        <dbReference type="ARBA" id="ARBA00023136"/>
    </source>
</evidence>
<feature type="transmembrane region" description="Helical" evidence="7">
    <location>
        <begin position="165"/>
        <end position="184"/>
    </location>
</feature>
<gene>
    <name evidence="9" type="ORF">CER18_08120</name>
</gene>
<organism evidence="9 10">
    <name type="scientific">Bartonella tribocorum</name>
    <dbReference type="NCBI Taxonomy" id="85701"/>
    <lineage>
        <taxon>Bacteria</taxon>
        <taxon>Pseudomonadati</taxon>
        <taxon>Pseudomonadota</taxon>
        <taxon>Alphaproteobacteria</taxon>
        <taxon>Hyphomicrobiales</taxon>
        <taxon>Bartonellaceae</taxon>
        <taxon>Bartonella</taxon>
    </lineage>
</organism>
<dbReference type="SUPFAM" id="SSF103473">
    <property type="entry name" value="MFS general substrate transporter"/>
    <property type="match status" value="1"/>
</dbReference>
<feature type="transmembrane region" description="Helical" evidence="7">
    <location>
        <begin position="246"/>
        <end position="263"/>
    </location>
</feature>
<protein>
    <submittedName>
        <fullName evidence="9">MFS transporter</fullName>
    </submittedName>
</protein>
<feature type="transmembrane region" description="Helical" evidence="7">
    <location>
        <begin position="362"/>
        <end position="383"/>
    </location>
</feature>
<dbReference type="Pfam" id="PF07690">
    <property type="entry name" value="MFS_1"/>
    <property type="match status" value="1"/>
</dbReference>
<keyword evidence="2" id="KW-0813">Transport</keyword>
<evidence type="ECO:0000256" key="3">
    <source>
        <dbReference type="ARBA" id="ARBA00022475"/>
    </source>
</evidence>
<dbReference type="PANTHER" id="PTHR23517:SF2">
    <property type="entry name" value="MULTIDRUG RESISTANCE PROTEIN MDTH"/>
    <property type="match status" value="1"/>
</dbReference>
<evidence type="ECO:0000313" key="10">
    <source>
        <dbReference type="Proteomes" id="UP000229839"/>
    </source>
</evidence>
<feature type="transmembrane region" description="Helical" evidence="7">
    <location>
        <begin position="99"/>
        <end position="117"/>
    </location>
</feature>
<keyword evidence="6 7" id="KW-0472">Membrane</keyword>
<dbReference type="InterPro" id="IPR050171">
    <property type="entry name" value="MFS_Transporters"/>
</dbReference>
<evidence type="ECO:0000256" key="2">
    <source>
        <dbReference type="ARBA" id="ARBA00022448"/>
    </source>
</evidence>
<reference evidence="9 10" key="1">
    <citation type="submission" date="2017-06" db="EMBL/GenBank/DDBJ databases">
        <title>Draft genome of Bartonella tribocorum strain L103, isolated from a rodent in Laos.</title>
        <authorList>
            <person name="Hadjadj L."/>
            <person name="Jiyipong T."/>
            <person name="Morand S."/>
            <person name="Diene S.M."/>
            <person name="Rolain J.-M."/>
        </authorList>
    </citation>
    <scope>NUCLEOTIDE SEQUENCE [LARGE SCALE GENOMIC DNA]</scope>
    <source>
        <strain evidence="9 10">L103</strain>
    </source>
</reference>
<keyword evidence="4 7" id="KW-0812">Transmembrane</keyword>